<dbReference type="Pfam" id="PF22790">
    <property type="entry name" value="YkoP"/>
    <property type="match status" value="1"/>
</dbReference>
<gene>
    <name evidence="2" type="ORF">J2Z79_001600</name>
</gene>
<proteinExistence type="predicted"/>
<protein>
    <recommendedName>
        <fullName evidence="1">YkoP-like domain-containing protein</fullName>
    </recommendedName>
</protein>
<name>A0ABS4JT79_9FIRM</name>
<keyword evidence="3" id="KW-1185">Reference proteome</keyword>
<feature type="domain" description="YkoP-like" evidence="1">
    <location>
        <begin position="2"/>
        <end position="178"/>
    </location>
</feature>
<evidence type="ECO:0000313" key="2">
    <source>
        <dbReference type="EMBL" id="MBP2018201.1"/>
    </source>
</evidence>
<dbReference type="RefSeq" id="WP_209466332.1">
    <property type="nucleotide sequence ID" value="NZ_JAGGLG010000010.1"/>
</dbReference>
<organism evidence="2 3">
    <name type="scientific">Symbiobacterium terraclitae</name>
    <dbReference type="NCBI Taxonomy" id="557451"/>
    <lineage>
        <taxon>Bacteria</taxon>
        <taxon>Bacillati</taxon>
        <taxon>Bacillota</taxon>
        <taxon>Clostridia</taxon>
        <taxon>Eubacteriales</taxon>
        <taxon>Symbiobacteriaceae</taxon>
        <taxon>Symbiobacterium</taxon>
    </lineage>
</organism>
<accession>A0ABS4JT79</accession>
<evidence type="ECO:0000259" key="1">
    <source>
        <dbReference type="Pfam" id="PF22790"/>
    </source>
</evidence>
<dbReference type="Proteomes" id="UP001519289">
    <property type="component" value="Unassembled WGS sequence"/>
</dbReference>
<reference evidence="2 3" key="1">
    <citation type="submission" date="2021-03" db="EMBL/GenBank/DDBJ databases">
        <title>Genomic Encyclopedia of Type Strains, Phase IV (KMG-IV): sequencing the most valuable type-strain genomes for metagenomic binning, comparative biology and taxonomic classification.</title>
        <authorList>
            <person name="Goeker M."/>
        </authorList>
    </citation>
    <scope>NUCLEOTIDE SEQUENCE [LARGE SCALE GENOMIC DNA]</scope>
    <source>
        <strain evidence="2 3">DSM 27138</strain>
    </source>
</reference>
<evidence type="ECO:0000313" key="3">
    <source>
        <dbReference type="Proteomes" id="UP001519289"/>
    </source>
</evidence>
<dbReference type="InterPro" id="IPR054467">
    <property type="entry name" value="YkoP-like_dom"/>
</dbReference>
<dbReference type="EMBL" id="JAGGLG010000010">
    <property type="protein sequence ID" value="MBP2018201.1"/>
    <property type="molecule type" value="Genomic_DNA"/>
</dbReference>
<sequence>MMRRLIRAWDRLVRKLLAIRPVREGGVLGYSLRRYPGRGLETATGARLRRGDLVLELHLDSRLLAESAAGDTAHKRILRLRRILLEDLKALARQVEADPRLAAAAGLWGLTLLHRGVGFLGFTVAEPDPGTGGRLATWYMRLLLTAYHPEGEDRLQHREEELIAREIFLPMAEFRARYGSRARGG</sequence>
<comment type="caution">
    <text evidence="2">The sequence shown here is derived from an EMBL/GenBank/DDBJ whole genome shotgun (WGS) entry which is preliminary data.</text>
</comment>